<dbReference type="SUPFAM" id="SSF56214">
    <property type="entry name" value="4'-phosphopantetheinyl transferase"/>
    <property type="match status" value="2"/>
</dbReference>
<dbReference type="PANTHER" id="PTHR12215">
    <property type="entry name" value="PHOSPHOPANTETHEINE TRANSFERASE"/>
    <property type="match status" value="1"/>
</dbReference>
<evidence type="ECO:0000313" key="5">
    <source>
        <dbReference type="Proteomes" id="UP000319486"/>
    </source>
</evidence>
<dbReference type="Pfam" id="PF01648">
    <property type="entry name" value="ACPS"/>
    <property type="match status" value="1"/>
</dbReference>
<dbReference type="Gene3D" id="3.90.470.20">
    <property type="entry name" value="4'-phosphopantetheinyl transferase domain"/>
    <property type="match status" value="1"/>
</dbReference>
<gene>
    <name evidence="4" type="ORF">EAH88_08795</name>
</gene>
<comment type="caution">
    <text evidence="4">The sequence shown here is derived from an EMBL/GenBank/DDBJ whole genome shotgun (WGS) entry which is preliminary data.</text>
</comment>
<keyword evidence="2 4" id="KW-0808">Transferase</keyword>
<protein>
    <submittedName>
        <fullName evidence="4">4'-phosphopantetheinyl transferase superfamily protein</fullName>
    </submittedName>
</protein>
<keyword evidence="5" id="KW-1185">Reference proteome</keyword>
<dbReference type="InterPro" id="IPR037143">
    <property type="entry name" value="4-PPantetheinyl_Trfase_dom_sf"/>
</dbReference>
<reference evidence="4 5" key="1">
    <citation type="journal article" date="2019" name="Environ. Microbiol.">
        <title>Species interactions and distinct microbial communities in high Arctic permafrost affected cryosols are associated with the CH4 and CO2 gas fluxes.</title>
        <authorList>
            <person name="Altshuler I."/>
            <person name="Hamel J."/>
            <person name="Turney S."/>
            <person name="Magnuson E."/>
            <person name="Levesque R."/>
            <person name="Greer C."/>
            <person name="Whyte L.G."/>
        </authorList>
    </citation>
    <scope>NUCLEOTIDE SEQUENCE [LARGE SCALE GENOMIC DNA]</scope>
    <source>
        <strain evidence="4 5">S13Y</strain>
    </source>
</reference>
<evidence type="ECO:0000259" key="3">
    <source>
        <dbReference type="Pfam" id="PF01648"/>
    </source>
</evidence>
<evidence type="ECO:0000256" key="2">
    <source>
        <dbReference type="ARBA" id="ARBA00022679"/>
    </source>
</evidence>
<name>A0A502CAN6_9GAMM</name>
<sequence>MIATHALTLAKLAEHLLDDEIHVWRLDYQPQQRREPLRAVLGAYLGIDGDRVVLTDGEHGRPALASAHDQSLGFNWSHSGGHALIAIGRRIAPGIDLERLRVRPRALEIAKRYFTDDETSALAVLPMSARHAAFLELWTAKEAVLKALGRGLAFGLDRLSVTSTIDRLSLQRLEGDDIQAWQLQRLPVDATLVAALAWRGEARRIQLGTLASGG</sequence>
<feature type="domain" description="4'-phosphopantetheinyl transferase" evidence="3">
    <location>
        <begin position="94"/>
        <end position="190"/>
    </location>
</feature>
<accession>A0A502CAN6</accession>
<proteinExistence type="inferred from homology"/>
<dbReference type="Proteomes" id="UP000319486">
    <property type="component" value="Unassembled WGS sequence"/>
</dbReference>
<dbReference type="GO" id="GO:0008897">
    <property type="term" value="F:holo-[acyl-carrier-protein] synthase activity"/>
    <property type="evidence" value="ECO:0007669"/>
    <property type="project" value="InterPro"/>
</dbReference>
<comment type="similarity">
    <text evidence="1">Belongs to the P-Pant transferase superfamily. Gsp/Sfp/HetI/AcpT family.</text>
</comment>
<evidence type="ECO:0000313" key="4">
    <source>
        <dbReference type="EMBL" id="TPG09760.1"/>
    </source>
</evidence>
<dbReference type="GO" id="GO:0000287">
    <property type="term" value="F:magnesium ion binding"/>
    <property type="evidence" value="ECO:0007669"/>
    <property type="project" value="InterPro"/>
</dbReference>
<dbReference type="InterPro" id="IPR008278">
    <property type="entry name" value="4-PPantetheinyl_Trfase_dom"/>
</dbReference>
<dbReference type="InterPro" id="IPR050559">
    <property type="entry name" value="P-Pant_transferase_sf"/>
</dbReference>
<evidence type="ECO:0000256" key="1">
    <source>
        <dbReference type="ARBA" id="ARBA00010990"/>
    </source>
</evidence>
<dbReference type="PANTHER" id="PTHR12215:SF10">
    <property type="entry name" value="L-AMINOADIPATE-SEMIALDEHYDE DEHYDROGENASE-PHOSPHOPANTETHEINYL TRANSFERASE"/>
    <property type="match status" value="1"/>
</dbReference>
<dbReference type="GO" id="GO:0005829">
    <property type="term" value="C:cytosol"/>
    <property type="evidence" value="ECO:0007669"/>
    <property type="project" value="TreeGrafter"/>
</dbReference>
<dbReference type="AlphaFoldDB" id="A0A502CAN6"/>
<dbReference type="EMBL" id="RCZO01000004">
    <property type="protein sequence ID" value="TPG09760.1"/>
    <property type="molecule type" value="Genomic_DNA"/>
</dbReference>
<organism evidence="4 5">
    <name type="scientific">Rhodanobacter glycinis</name>
    <dbReference type="NCBI Taxonomy" id="582702"/>
    <lineage>
        <taxon>Bacteria</taxon>
        <taxon>Pseudomonadati</taxon>
        <taxon>Pseudomonadota</taxon>
        <taxon>Gammaproteobacteria</taxon>
        <taxon>Lysobacterales</taxon>
        <taxon>Rhodanobacteraceae</taxon>
        <taxon>Rhodanobacter</taxon>
    </lineage>
</organism>
<dbReference type="GO" id="GO:0019878">
    <property type="term" value="P:lysine biosynthetic process via aminoadipic acid"/>
    <property type="evidence" value="ECO:0007669"/>
    <property type="project" value="TreeGrafter"/>
</dbReference>